<protein>
    <submittedName>
        <fullName evidence="4">Uncharacterized protein</fullName>
    </submittedName>
</protein>
<feature type="region of interest" description="Disordered" evidence="1">
    <location>
        <begin position="465"/>
        <end position="524"/>
    </location>
</feature>
<evidence type="ECO:0000313" key="4">
    <source>
        <dbReference type="EMBL" id="TBU64900.1"/>
    </source>
</evidence>
<name>A0A4Q9QC82_9APHY</name>
<feature type="chain" id="PRO_5020397688" evidence="3">
    <location>
        <begin position="32"/>
        <end position="524"/>
    </location>
</feature>
<evidence type="ECO:0000256" key="3">
    <source>
        <dbReference type="SAM" id="SignalP"/>
    </source>
</evidence>
<evidence type="ECO:0000256" key="1">
    <source>
        <dbReference type="SAM" id="MobiDB-lite"/>
    </source>
</evidence>
<keyword evidence="5" id="KW-1185">Reference proteome</keyword>
<keyword evidence="2" id="KW-0812">Transmembrane</keyword>
<keyword evidence="3" id="KW-0732">Signal</keyword>
<feature type="region of interest" description="Disordered" evidence="1">
    <location>
        <begin position="177"/>
        <end position="389"/>
    </location>
</feature>
<dbReference type="Proteomes" id="UP000292082">
    <property type="component" value="Unassembled WGS sequence"/>
</dbReference>
<sequence>MFRLFVVYDVFLVQLVLAFLFLLSFTDAASGAPANATIRFDSPLISFSAGWSLAEFEGAGTEDQFAFANKDGEQLVVQLPRNVSAVFYQGFKSNGGALWFACLDCDPSQDAGGNVLEVDAHDDTENGTQPPEILFSFTNVDPTQLHVLTVVNLEDARFNNTSQITFDALILTIDGVDGGQSPSTTTTSSTSVTGGSIPTITVTAHGPHSTVAAPTSTGTTDTSSTGTSSGSQAATTTTDGSNGGGAPTTSTGATSSDQGTQPTGTGATSSGQGTQPTSSPSGVTTTSSDGSQGSSTSDSNSPSGSQTQTQNPTSTGASGTSPTGTGSQTGTGTSGSPTGSESPQPTAGPDTGSSGTGASGTGSSGRATSTSSGAPGNGSSNNSSSTNPGVSKTVIIVVAVIASLFVLALLAAITWLLVRNHQPPPSTDPEGSAGLMREAAPVSIVSGPVGLAPMRPVNPFVDTVPSNMPLDDGPFGDPASESPPRIGLPPIPPRSPLRATYSSSPTRPAWLTRTPRTPSPTSDE</sequence>
<gene>
    <name evidence="4" type="ORF">BD310DRAFT_291803</name>
</gene>
<feature type="compositionally biased region" description="Low complexity" evidence="1">
    <location>
        <begin position="364"/>
        <end position="389"/>
    </location>
</feature>
<feature type="compositionally biased region" description="Low complexity" evidence="1">
    <location>
        <begin position="181"/>
        <end position="201"/>
    </location>
</feature>
<organism evidence="4 5">
    <name type="scientific">Dichomitus squalens</name>
    <dbReference type="NCBI Taxonomy" id="114155"/>
    <lineage>
        <taxon>Eukaryota</taxon>
        <taxon>Fungi</taxon>
        <taxon>Dikarya</taxon>
        <taxon>Basidiomycota</taxon>
        <taxon>Agaricomycotina</taxon>
        <taxon>Agaricomycetes</taxon>
        <taxon>Polyporales</taxon>
        <taxon>Polyporaceae</taxon>
        <taxon>Dichomitus</taxon>
    </lineage>
</organism>
<dbReference type="EMBL" id="ML145085">
    <property type="protein sequence ID" value="TBU64900.1"/>
    <property type="molecule type" value="Genomic_DNA"/>
</dbReference>
<dbReference type="STRING" id="114155.A0A4Q9QC82"/>
<reference evidence="4 5" key="1">
    <citation type="submission" date="2019-01" db="EMBL/GenBank/DDBJ databases">
        <title>Draft genome sequences of three monokaryotic isolates of the white-rot basidiomycete fungus Dichomitus squalens.</title>
        <authorList>
            <consortium name="DOE Joint Genome Institute"/>
            <person name="Lopez S.C."/>
            <person name="Andreopoulos B."/>
            <person name="Pangilinan J."/>
            <person name="Lipzen A."/>
            <person name="Riley R."/>
            <person name="Ahrendt S."/>
            <person name="Ng V."/>
            <person name="Barry K."/>
            <person name="Daum C."/>
            <person name="Grigoriev I.V."/>
            <person name="Hilden K.S."/>
            <person name="Makela M.R."/>
            <person name="de Vries R.P."/>
        </authorList>
    </citation>
    <scope>NUCLEOTIDE SEQUENCE [LARGE SCALE GENOMIC DNA]</scope>
    <source>
        <strain evidence="4 5">CBS 464.89</strain>
    </source>
</reference>
<keyword evidence="2" id="KW-0472">Membrane</keyword>
<feature type="compositionally biased region" description="Low complexity" evidence="1">
    <location>
        <begin position="334"/>
        <end position="353"/>
    </location>
</feature>
<feature type="compositionally biased region" description="Pro residues" evidence="1">
    <location>
        <begin position="486"/>
        <end position="495"/>
    </location>
</feature>
<evidence type="ECO:0000313" key="5">
    <source>
        <dbReference type="Proteomes" id="UP000292082"/>
    </source>
</evidence>
<dbReference type="AlphaFoldDB" id="A0A4Q9QC82"/>
<feature type="compositionally biased region" description="Low complexity" evidence="1">
    <location>
        <begin position="247"/>
        <end position="326"/>
    </location>
</feature>
<feature type="signal peptide" evidence="3">
    <location>
        <begin position="1"/>
        <end position="31"/>
    </location>
</feature>
<accession>A0A4Q9QC82</accession>
<keyword evidence="2" id="KW-1133">Transmembrane helix</keyword>
<feature type="compositionally biased region" description="Gly residues" evidence="1">
    <location>
        <begin position="354"/>
        <end position="363"/>
    </location>
</feature>
<feature type="compositionally biased region" description="Low complexity" evidence="1">
    <location>
        <begin position="512"/>
        <end position="524"/>
    </location>
</feature>
<feature type="compositionally biased region" description="Low complexity" evidence="1">
    <location>
        <begin position="209"/>
        <end position="240"/>
    </location>
</feature>
<proteinExistence type="predicted"/>
<evidence type="ECO:0000256" key="2">
    <source>
        <dbReference type="SAM" id="Phobius"/>
    </source>
</evidence>
<feature type="transmembrane region" description="Helical" evidence="2">
    <location>
        <begin position="394"/>
        <end position="418"/>
    </location>
</feature>